<dbReference type="PANTHER" id="PTHR13184">
    <property type="entry name" value="37S RIBOSOMAL PROTEIN S22"/>
    <property type="match status" value="1"/>
</dbReference>
<sequence length="318" mass="35359">MRIPDELKRAIDDQAAGIPGITRAAADVSAAYRKGEFDSAPLKTATHRLAYLQVRMPATYAACRHVFQKTQEKMPGFAPESLLDLGAGPGTACWAAVELFPSIQKVALVERDLELLRMGKSLAQSCEPLKNANWLSADIRAFTPDAHDLVVISYTLGELKAAEAQRLVRAAWKVAKLLILIEPGTPKAFARMADLRKQLIADGATMAAPCPHERECPLLVRGDWCHFSERLERTAEHRRIKGGSLGYEDEKFCYLSATRLPLADRRGRIVRHPRIHSGFVQLEVCAPDDLKKITVTKSLKETYRSARKAEWGDQWSSS</sequence>
<dbReference type="Gene3D" id="3.40.50.150">
    <property type="entry name" value="Vaccinia Virus protein VP39"/>
    <property type="match status" value="1"/>
</dbReference>
<keyword evidence="1" id="KW-0479">Metal-binding</keyword>
<dbReference type="EMBL" id="CP000360">
    <property type="protein sequence ID" value="ABF42031.1"/>
    <property type="molecule type" value="Genomic_DNA"/>
</dbReference>
<dbReference type="SUPFAM" id="SSF53335">
    <property type="entry name" value="S-adenosyl-L-methionine-dependent methyltransferases"/>
    <property type="match status" value="1"/>
</dbReference>
<dbReference type="GO" id="GO:0046872">
    <property type="term" value="F:metal ion binding"/>
    <property type="evidence" value="ECO:0007669"/>
    <property type="project" value="UniProtKB-KW"/>
</dbReference>
<dbReference type="EnsemblBacteria" id="ABF42031">
    <property type="protein sequence ID" value="ABF42031"/>
    <property type="gene ID" value="Acid345_3030"/>
</dbReference>
<dbReference type="GO" id="GO:0051536">
    <property type="term" value="F:iron-sulfur cluster binding"/>
    <property type="evidence" value="ECO:0007669"/>
    <property type="project" value="UniProtKB-KW"/>
</dbReference>
<evidence type="ECO:0000313" key="5">
    <source>
        <dbReference type="EMBL" id="ABF42031.1"/>
    </source>
</evidence>
<dbReference type="Pfam" id="PF09243">
    <property type="entry name" value="Rsm22"/>
    <property type="match status" value="1"/>
</dbReference>
<evidence type="ECO:0008006" key="7">
    <source>
        <dbReference type="Google" id="ProtNLM"/>
    </source>
</evidence>
<dbReference type="InterPro" id="IPR029063">
    <property type="entry name" value="SAM-dependent_MTases_sf"/>
</dbReference>
<dbReference type="GO" id="GO:0008168">
    <property type="term" value="F:methyltransferase activity"/>
    <property type="evidence" value="ECO:0007669"/>
    <property type="project" value="InterPro"/>
</dbReference>
<dbReference type="PANTHER" id="PTHR13184:SF5">
    <property type="entry name" value="METHYLTRANSFERASE-LIKE PROTEIN 17, MITOCHONDRIAL"/>
    <property type="match status" value="1"/>
</dbReference>
<dbReference type="GO" id="GO:0003735">
    <property type="term" value="F:structural constituent of ribosome"/>
    <property type="evidence" value="ECO:0007669"/>
    <property type="project" value="TreeGrafter"/>
</dbReference>
<organism evidence="5 6">
    <name type="scientific">Koribacter versatilis (strain Ellin345)</name>
    <dbReference type="NCBI Taxonomy" id="204669"/>
    <lineage>
        <taxon>Bacteria</taxon>
        <taxon>Pseudomonadati</taxon>
        <taxon>Acidobacteriota</taxon>
        <taxon>Terriglobia</taxon>
        <taxon>Terriglobales</taxon>
        <taxon>Candidatus Korobacteraceae</taxon>
        <taxon>Candidatus Korobacter</taxon>
    </lineage>
</organism>
<evidence type="ECO:0000313" key="6">
    <source>
        <dbReference type="Proteomes" id="UP000002432"/>
    </source>
</evidence>
<gene>
    <name evidence="5" type="ordered locus">Acid345_3030</name>
</gene>
<dbReference type="InterPro" id="IPR052571">
    <property type="entry name" value="Mt_RNA_Methyltransferase"/>
</dbReference>
<keyword evidence="4" id="KW-0411">Iron-sulfur</keyword>
<keyword evidence="2" id="KW-0809">Transit peptide</keyword>
<reference evidence="5 6" key="1">
    <citation type="journal article" date="2009" name="Appl. Environ. Microbiol.">
        <title>Three genomes from the phylum Acidobacteria provide insight into the lifestyles of these microorganisms in soils.</title>
        <authorList>
            <person name="Ward N.L."/>
            <person name="Challacombe J.F."/>
            <person name="Janssen P.H."/>
            <person name="Henrissat B."/>
            <person name="Coutinho P.M."/>
            <person name="Wu M."/>
            <person name="Xie G."/>
            <person name="Haft D.H."/>
            <person name="Sait M."/>
            <person name="Badger J."/>
            <person name="Barabote R.D."/>
            <person name="Bradley B."/>
            <person name="Brettin T.S."/>
            <person name="Brinkac L.M."/>
            <person name="Bruce D."/>
            <person name="Creasy T."/>
            <person name="Daugherty S.C."/>
            <person name="Davidsen T.M."/>
            <person name="DeBoy R.T."/>
            <person name="Detter J.C."/>
            <person name="Dodson R.J."/>
            <person name="Durkin A.S."/>
            <person name="Ganapathy A."/>
            <person name="Gwinn-Giglio M."/>
            <person name="Han C.S."/>
            <person name="Khouri H."/>
            <person name="Kiss H."/>
            <person name="Kothari S.P."/>
            <person name="Madupu R."/>
            <person name="Nelson K.E."/>
            <person name="Nelson W.C."/>
            <person name="Paulsen I."/>
            <person name="Penn K."/>
            <person name="Ren Q."/>
            <person name="Rosovitz M.J."/>
            <person name="Selengut J.D."/>
            <person name="Shrivastava S."/>
            <person name="Sullivan S.A."/>
            <person name="Tapia R."/>
            <person name="Thompson L.S."/>
            <person name="Watkins K.L."/>
            <person name="Yang Q."/>
            <person name="Yu C."/>
            <person name="Zafar N."/>
            <person name="Zhou L."/>
            <person name="Kuske C.R."/>
        </authorList>
    </citation>
    <scope>NUCLEOTIDE SEQUENCE [LARGE SCALE GENOMIC DNA]</scope>
    <source>
        <strain evidence="5 6">Ellin345</strain>
    </source>
</reference>
<dbReference type="STRING" id="204669.Acid345_3030"/>
<accession>Q1IM69</accession>
<evidence type="ECO:0000256" key="2">
    <source>
        <dbReference type="ARBA" id="ARBA00022946"/>
    </source>
</evidence>
<name>Q1IM69_KORVE</name>
<dbReference type="HOGENOM" id="CLU_072591_0_0_0"/>
<dbReference type="GO" id="GO:0006412">
    <property type="term" value="P:translation"/>
    <property type="evidence" value="ECO:0007669"/>
    <property type="project" value="InterPro"/>
</dbReference>
<dbReference type="OrthoDB" id="9799639at2"/>
<keyword evidence="3" id="KW-0408">Iron</keyword>
<dbReference type="GO" id="GO:0015935">
    <property type="term" value="C:small ribosomal subunit"/>
    <property type="evidence" value="ECO:0007669"/>
    <property type="project" value="TreeGrafter"/>
</dbReference>
<dbReference type="RefSeq" id="WP_011523832.1">
    <property type="nucleotide sequence ID" value="NC_008009.1"/>
</dbReference>
<dbReference type="InterPro" id="IPR015324">
    <property type="entry name" value="Ribosomal_Rsm22-like"/>
</dbReference>
<dbReference type="eggNOG" id="COG5459">
    <property type="taxonomic scope" value="Bacteria"/>
</dbReference>
<dbReference type="AlphaFoldDB" id="Q1IM69"/>
<protein>
    <recommendedName>
        <fullName evidence="7">Ribosomal small subunit Rsm22</fullName>
    </recommendedName>
</protein>
<dbReference type="KEGG" id="aba:Acid345_3030"/>
<proteinExistence type="predicted"/>
<evidence type="ECO:0000256" key="4">
    <source>
        <dbReference type="ARBA" id="ARBA00023014"/>
    </source>
</evidence>
<dbReference type="Proteomes" id="UP000002432">
    <property type="component" value="Chromosome"/>
</dbReference>
<keyword evidence="6" id="KW-1185">Reference proteome</keyword>
<evidence type="ECO:0000256" key="3">
    <source>
        <dbReference type="ARBA" id="ARBA00023004"/>
    </source>
</evidence>
<evidence type="ECO:0000256" key="1">
    <source>
        <dbReference type="ARBA" id="ARBA00022723"/>
    </source>
</evidence>